<feature type="region of interest" description="Disordered" evidence="1">
    <location>
        <begin position="25"/>
        <end position="58"/>
    </location>
</feature>
<reference evidence="4 5" key="1">
    <citation type="submission" date="2023-01" db="EMBL/GenBank/DDBJ databases">
        <title>Characterization of estradiol degrading bacteria Microbacterium sp. MZT7 and reveal degrading genes through genome analysis.</title>
        <authorList>
            <person name="Hao P."/>
            <person name="Gao Y."/>
        </authorList>
    </citation>
    <scope>NUCLEOTIDE SEQUENCE [LARGE SCALE GENOMIC DNA]</scope>
    <source>
        <strain evidence="4 5">MZT7</strain>
    </source>
</reference>
<name>A0ABY3RSE9_9MICO</name>
<dbReference type="PROSITE" id="PS51549">
    <property type="entry name" value="DM13"/>
    <property type="match status" value="1"/>
</dbReference>
<dbReference type="InterPro" id="IPR019545">
    <property type="entry name" value="DM13_domain"/>
</dbReference>
<dbReference type="RefSeq" id="WP_231819575.1">
    <property type="nucleotide sequence ID" value="NZ_CP082781.1"/>
</dbReference>
<evidence type="ECO:0000259" key="3">
    <source>
        <dbReference type="PROSITE" id="PS51549"/>
    </source>
</evidence>
<organism evidence="4 5">
    <name type="scientific">Microbacterium resistens</name>
    <dbReference type="NCBI Taxonomy" id="156977"/>
    <lineage>
        <taxon>Bacteria</taxon>
        <taxon>Bacillati</taxon>
        <taxon>Actinomycetota</taxon>
        <taxon>Actinomycetes</taxon>
        <taxon>Micrococcales</taxon>
        <taxon>Microbacteriaceae</taxon>
        <taxon>Microbacterium</taxon>
    </lineage>
</organism>
<keyword evidence="5" id="KW-1185">Reference proteome</keyword>
<protein>
    <submittedName>
        <fullName evidence="4">DM13 domain-containing protein</fullName>
    </submittedName>
</protein>
<dbReference type="EMBL" id="CP082781">
    <property type="protein sequence ID" value="UGS25800.1"/>
    <property type="molecule type" value="Genomic_DNA"/>
</dbReference>
<keyword evidence="2" id="KW-0732">Signal</keyword>
<feature type="signal peptide" evidence="2">
    <location>
        <begin position="1"/>
        <end position="24"/>
    </location>
</feature>
<dbReference type="PROSITE" id="PS51257">
    <property type="entry name" value="PROKAR_LIPOPROTEIN"/>
    <property type="match status" value="1"/>
</dbReference>
<dbReference type="Pfam" id="PF10517">
    <property type="entry name" value="DM13"/>
    <property type="match status" value="1"/>
</dbReference>
<evidence type="ECO:0000313" key="4">
    <source>
        <dbReference type="EMBL" id="UGS25800.1"/>
    </source>
</evidence>
<dbReference type="Proteomes" id="UP001199642">
    <property type="component" value="Chromosome"/>
</dbReference>
<feature type="compositionally biased region" description="Low complexity" evidence="1">
    <location>
        <begin position="39"/>
        <end position="49"/>
    </location>
</feature>
<gene>
    <name evidence="4" type="ORF">K8F61_14220</name>
</gene>
<feature type="domain" description="DM13" evidence="3">
    <location>
        <begin position="68"/>
        <end position="163"/>
    </location>
</feature>
<sequence>MRKTVFTGIVLLALAGSFVGCSQTADPATPDSAMSDPTMSPEPSMSASPEAEDMTDDGDDMMAADRSGTFAGLNGKRVAGEVTVSGTALTLSGFSSDEGPDLHVYLTNGTDEAAVAAGMRIDAVAYDQASQTFMLDGIDVAGYTDVVIHCDKAKAVFGAASLS</sequence>
<feature type="chain" id="PRO_5046171470" evidence="2">
    <location>
        <begin position="25"/>
        <end position="163"/>
    </location>
</feature>
<evidence type="ECO:0000256" key="1">
    <source>
        <dbReference type="SAM" id="MobiDB-lite"/>
    </source>
</evidence>
<evidence type="ECO:0000256" key="2">
    <source>
        <dbReference type="SAM" id="SignalP"/>
    </source>
</evidence>
<accession>A0ABY3RSE9</accession>
<evidence type="ECO:0000313" key="5">
    <source>
        <dbReference type="Proteomes" id="UP001199642"/>
    </source>
</evidence>
<proteinExistence type="predicted"/>